<accession>A0A9P6SW97</accession>
<comment type="caution">
    <text evidence="1">The sequence shown here is derived from an EMBL/GenBank/DDBJ whole genome shotgun (WGS) entry which is preliminary data.</text>
</comment>
<evidence type="ECO:0000313" key="2">
    <source>
        <dbReference type="Proteomes" id="UP000703661"/>
    </source>
</evidence>
<name>A0A9P6SW97_9FUNG</name>
<proteinExistence type="predicted"/>
<evidence type="ECO:0000313" key="1">
    <source>
        <dbReference type="EMBL" id="KAG0008128.1"/>
    </source>
</evidence>
<dbReference type="AlphaFoldDB" id="A0A9P6SW97"/>
<dbReference type="EMBL" id="JAAAID010002031">
    <property type="protein sequence ID" value="KAG0008128.1"/>
    <property type="molecule type" value="Genomic_DNA"/>
</dbReference>
<keyword evidence="2" id="KW-1185">Reference proteome</keyword>
<reference evidence="1" key="1">
    <citation type="journal article" date="2020" name="Fungal Divers.">
        <title>Resolving the Mortierellaceae phylogeny through synthesis of multi-gene phylogenetics and phylogenomics.</title>
        <authorList>
            <person name="Vandepol N."/>
            <person name="Liber J."/>
            <person name="Desiro A."/>
            <person name="Na H."/>
            <person name="Kennedy M."/>
            <person name="Barry K."/>
            <person name="Grigoriev I.V."/>
            <person name="Miller A.N."/>
            <person name="O'Donnell K."/>
            <person name="Stajich J.E."/>
            <person name="Bonito G."/>
        </authorList>
    </citation>
    <scope>NUCLEOTIDE SEQUENCE</scope>
    <source>
        <strain evidence="1">NRRL 2769</strain>
    </source>
</reference>
<protein>
    <submittedName>
        <fullName evidence="1">Uncharacterized protein</fullName>
    </submittedName>
</protein>
<sequence length="115" mass="13057">MVQRCQELEATHDWPIKKYLSGSVEVRKSCIAWIPTAKAYAHGWPVLHISNTNVLEDSKIDEKAAIEIRRRFLALSRDVLTAEELCCLDNLENATEHLMVSSASYTLMNLLQQKG</sequence>
<dbReference type="Proteomes" id="UP000703661">
    <property type="component" value="Unassembled WGS sequence"/>
</dbReference>
<gene>
    <name evidence="1" type="ORF">BGZ80_003823</name>
</gene>
<organism evidence="1 2">
    <name type="scientific">Entomortierella chlamydospora</name>
    <dbReference type="NCBI Taxonomy" id="101097"/>
    <lineage>
        <taxon>Eukaryota</taxon>
        <taxon>Fungi</taxon>
        <taxon>Fungi incertae sedis</taxon>
        <taxon>Mucoromycota</taxon>
        <taxon>Mortierellomycotina</taxon>
        <taxon>Mortierellomycetes</taxon>
        <taxon>Mortierellales</taxon>
        <taxon>Mortierellaceae</taxon>
        <taxon>Entomortierella</taxon>
    </lineage>
</organism>